<dbReference type="Gene3D" id="3.40.710.10">
    <property type="entry name" value="DD-peptidase/beta-lactamase superfamily"/>
    <property type="match status" value="1"/>
</dbReference>
<dbReference type="Pfam" id="PF00905">
    <property type="entry name" value="Transpeptidase"/>
    <property type="match status" value="1"/>
</dbReference>
<dbReference type="OrthoDB" id="9766909at2"/>
<dbReference type="GO" id="GO:0008360">
    <property type="term" value="P:regulation of cell shape"/>
    <property type="evidence" value="ECO:0007669"/>
    <property type="project" value="UniProtKB-KW"/>
</dbReference>
<feature type="domain" description="Glycosyl transferase family 51" evidence="23">
    <location>
        <begin position="53"/>
        <end position="227"/>
    </location>
</feature>
<dbReference type="Gene3D" id="1.10.3810.10">
    <property type="entry name" value="Biosynthetic peptidoglycan transglycosylase-like"/>
    <property type="match status" value="1"/>
</dbReference>
<dbReference type="SUPFAM" id="SSF56601">
    <property type="entry name" value="beta-lactamase/transpeptidase-like"/>
    <property type="match status" value="1"/>
</dbReference>
<dbReference type="PANTHER" id="PTHR32282">
    <property type="entry name" value="BINDING PROTEIN TRANSPEPTIDASE, PUTATIVE-RELATED"/>
    <property type="match status" value="1"/>
</dbReference>
<dbReference type="InterPro" id="IPR012338">
    <property type="entry name" value="Beta-lactam/transpept-like"/>
</dbReference>
<dbReference type="GO" id="GO:0009002">
    <property type="term" value="F:serine-type D-Ala-D-Ala carboxypeptidase activity"/>
    <property type="evidence" value="ECO:0007669"/>
    <property type="project" value="UniProtKB-EC"/>
</dbReference>
<protein>
    <submittedName>
        <fullName evidence="24">Penicillin-binding protein 1A</fullName>
    </submittedName>
</protein>
<dbReference type="FunFam" id="1.10.3810.10:FF:000003">
    <property type="entry name" value="Penicillin-binding protein 1a"/>
    <property type="match status" value="1"/>
</dbReference>
<evidence type="ECO:0000256" key="6">
    <source>
        <dbReference type="ARBA" id="ARBA00022645"/>
    </source>
</evidence>
<comment type="pathway">
    <text evidence="20">Glycan biosynthesis.</text>
</comment>
<dbReference type="InterPro" id="IPR036950">
    <property type="entry name" value="PBP_transglycosylase"/>
</dbReference>
<evidence type="ECO:0000256" key="10">
    <source>
        <dbReference type="ARBA" id="ARBA00022692"/>
    </source>
</evidence>
<evidence type="ECO:0000259" key="22">
    <source>
        <dbReference type="Pfam" id="PF00905"/>
    </source>
</evidence>
<keyword evidence="13" id="KW-0573">Peptidoglycan synthesis</keyword>
<evidence type="ECO:0000256" key="9">
    <source>
        <dbReference type="ARBA" id="ARBA00022679"/>
    </source>
</evidence>
<dbReference type="GO" id="GO:0030288">
    <property type="term" value="C:outer membrane-bounded periplasmic space"/>
    <property type="evidence" value="ECO:0007669"/>
    <property type="project" value="TreeGrafter"/>
</dbReference>
<evidence type="ECO:0000256" key="8">
    <source>
        <dbReference type="ARBA" id="ARBA00022676"/>
    </source>
</evidence>
<keyword evidence="11" id="KW-0378">Hydrolase</keyword>
<evidence type="ECO:0000256" key="13">
    <source>
        <dbReference type="ARBA" id="ARBA00022984"/>
    </source>
</evidence>
<dbReference type="PANTHER" id="PTHR32282:SF11">
    <property type="entry name" value="PENICILLIN-BINDING PROTEIN 1B"/>
    <property type="match status" value="1"/>
</dbReference>
<name>A0A0U9HN91_9BACT</name>
<gene>
    <name evidence="24" type="ORF">TAGGR_1657</name>
</gene>
<evidence type="ECO:0000256" key="18">
    <source>
        <dbReference type="ARBA" id="ARBA00034000"/>
    </source>
</evidence>
<keyword evidence="7" id="KW-0645">Protease</keyword>
<dbReference type="NCBIfam" id="TIGR02074">
    <property type="entry name" value="PBP_1a_fam"/>
    <property type="match status" value="1"/>
</dbReference>
<evidence type="ECO:0000259" key="23">
    <source>
        <dbReference type="Pfam" id="PF00912"/>
    </source>
</evidence>
<keyword evidence="9" id="KW-0808">Transferase</keyword>
<comment type="similarity">
    <text evidence="3">In the C-terminal section; belongs to the transpeptidase family.</text>
</comment>
<sequence length="593" mass="67198">MKTKIIYAIVFFILFLIGAFAGYIYWLFSTLPDVKSLESYRPYESSIVYSSDGHVLTEFFYERRKFVPYYEIPDLIKKAFVAAEDVRFYKHPGVDIIGIMRALYKDIKAGSIVEGGSTITQQLAKMLFLKPEKSITRKIKEALLSVQIEKRYTKDEIIGLYLNQAYFGNRAYGIAAAAETYFGKSYKELKVSEIALLAALPKAPSSFNPFKRPDIAIKRRNIVLQKMFEEGFITKEQYTEAINEPLPQHPHWRRFEAPYFVETLRQELEAKYGDRLYRDGLRIYSTIDYNLQKKAEEAVSKGIAEIHKRAKPPVQAALIAIDLKTGYVRALVGGSDFWETQYNRVFSLRQPGSAFKPFVYAVALIEGWSPDDTILDAPVSFPGAVQGKSWSPRNYNNEYYGEVPLRKAIALSLNSATVRLASQVGIKKVVEFAKECGLTSKIHPYLSTALGASDVKLIELTAAYSVFATGKKIKPIFYEKLTDHNGVTIEENKPEIETILPEEIVEQMRELLREVVLSGTAQRAKELKKEVYGKTGTTNDFSDAWFVGFDDNLLVGVWVGRDNHKPIGPKEAGARAALPIWIDFMTDTVQMLK</sequence>
<evidence type="ECO:0000256" key="11">
    <source>
        <dbReference type="ARBA" id="ARBA00022801"/>
    </source>
</evidence>
<evidence type="ECO:0000256" key="2">
    <source>
        <dbReference type="ARBA" id="ARBA00004752"/>
    </source>
</evidence>
<keyword evidence="10 21" id="KW-0812">Transmembrane</keyword>
<feature type="domain" description="Penicillin-binding protein transpeptidase" evidence="22">
    <location>
        <begin position="318"/>
        <end position="550"/>
    </location>
</feature>
<evidence type="ECO:0000256" key="1">
    <source>
        <dbReference type="ARBA" id="ARBA00004236"/>
    </source>
</evidence>
<evidence type="ECO:0000256" key="14">
    <source>
        <dbReference type="ARBA" id="ARBA00022989"/>
    </source>
</evidence>
<comment type="caution">
    <text evidence="24">The sequence shown here is derived from an EMBL/GenBank/DDBJ whole genome shotgun (WGS) entry which is preliminary data.</text>
</comment>
<comment type="subcellular location">
    <subcellularLocation>
        <location evidence="1">Cell membrane</location>
    </subcellularLocation>
</comment>
<dbReference type="RefSeq" id="WP_059175923.1">
    <property type="nucleotide sequence ID" value="NZ_BCNO01000001.1"/>
</dbReference>
<comment type="catalytic activity">
    <reaction evidence="18">
        <text>Preferential cleavage: (Ac)2-L-Lys-D-Ala-|-D-Ala. Also transpeptidation of peptidyl-alanyl moieties that are N-acyl substituents of D-alanine.</text>
        <dbReference type="EC" id="3.4.16.4"/>
    </reaction>
</comment>
<dbReference type="SUPFAM" id="SSF53955">
    <property type="entry name" value="Lysozyme-like"/>
    <property type="match status" value="1"/>
</dbReference>
<keyword evidence="6" id="KW-0121">Carboxypeptidase</keyword>
<keyword evidence="16" id="KW-0511">Multifunctional enzyme</keyword>
<evidence type="ECO:0000256" key="7">
    <source>
        <dbReference type="ARBA" id="ARBA00022670"/>
    </source>
</evidence>
<reference evidence="25" key="1">
    <citation type="submission" date="2016-01" db="EMBL/GenBank/DDBJ databases">
        <title>Draft genome sequence of Thermodesulfovibrio aggregans strain TGE-P1.</title>
        <authorList>
            <person name="Sekiguchi Y."/>
            <person name="Ohashi A."/>
            <person name="Matsuura N."/>
            <person name="Tourlousse M.D."/>
        </authorList>
    </citation>
    <scope>NUCLEOTIDE SEQUENCE [LARGE SCALE GENOMIC DNA]</scope>
    <source>
        <strain evidence="25">TGE-P1</strain>
    </source>
</reference>
<comment type="catalytic activity">
    <reaction evidence="19">
        <text>[GlcNAc-(1-&gt;4)-Mur2Ac(oyl-L-Ala-gamma-D-Glu-L-Lys-D-Ala-D-Ala)](n)-di-trans,octa-cis-undecaprenyl diphosphate + beta-D-GlcNAc-(1-&gt;4)-Mur2Ac(oyl-L-Ala-gamma-D-Glu-L-Lys-D-Ala-D-Ala)-di-trans,octa-cis-undecaprenyl diphosphate = [GlcNAc-(1-&gt;4)-Mur2Ac(oyl-L-Ala-gamma-D-Glu-L-Lys-D-Ala-D-Ala)](n+1)-di-trans,octa-cis-undecaprenyl diphosphate + di-trans,octa-cis-undecaprenyl diphosphate + H(+)</text>
        <dbReference type="Rhea" id="RHEA:23708"/>
        <dbReference type="Rhea" id="RHEA-COMP:9602"/>
        <dbReference type="Rhea" id="RHEA-COMP:9603"/>
        <dbReference type="ChEBI" id="CHEBI:15378"/>
        <dbReference type="ChEBI" id="CHEBI:58405"/>
        <dbReference type="ChEBI" id="CHEBI:60033"/>
        <dbReference type="ChEBI" id="CHEBI:78435"/>
        <dbReference type="EC" id="2.4.99.28"/>
    </reaction>
</comment>
<keyword evidence="8" id="KW-0328">Glycosyltransferase</keyword>
<keyword evidence="14 21" id="KW-1133">Transmembrane helix</keyword>
<accession>A0A0U9HN91</accession>
<evidence type="ECO:0000256" key="3">
    <source>
        <dbReference type="ARBA" id="ARBA00007090"/>
    </source>
</evidence>
<evidence type="ECO:0000256" key="21">
    <source>
        <dbReference type="SAM" id="Phobius"/>
    </source>
</evidence>
<dbReference type="GO" id="GO:0009252">
    <property type="term" value="P:peptidoglycan biosynthetic process"/>
    <property type="evidence" value="ECO:0007669"/>
    <property type="project" value="UniProtKB-KW"/>
</dbReference>
<dbReference type="STRING" id="86166.TAGGR_1657"/>
<evidence type="ECO:0000256" key="17">
    <source>
        <dbReference type="ARBA" id="ARBA00023316"/>
    </source>
</evidence>
<evidence type="ECO:0000256" key="12">
    <source>
        <dbReference type="ARBA" id="ARBA00022960"/>
    </source>
</evidence>
<dbReference type="AlphaFoldDB" id="A0A0U9HN91"/>
<evidence type="ECO:0000313" key="25">
    <source>
        <dbReference type="Proteomes" id="UP000054976"/>
    </source>
</evidence>
<keyword evidence="25" id="KW-1185">Reference proteome</keyword>
<dbReference type="InterPro" id="IPR001264">
    <property type="entry name" value="Glyco_trans_51"/>
</dbReference>
<evidence type="ECO:0000256" key="5">
    <source>
        <dbReference type="ARBA" id="ARBA00022475"/>
    </source>
</evidence>
<evidence type="ECO:0000313" key="24">
    <source>
        <dbReference type="EMBL" id="GAQ94475.1"/>
    </source>
</evidence>
<comment type="pathway">
    <text evidence="2">Cell wall biogenesis; peptidoglycan biosynthesis.</text>
</comment>
<dbReference type="GO" id="GO:0071555">
    <property type="term" value="P:cell wall organization"/>
    <property type="evidence" value="ECO:0007669"/>
    <property type="project" value="UniProtKB-KW"/>
</dbReference>
<keyword evidence="15 21" id="KW-0472">Membrane</keyword>
<proteinExistence type="inferred from homology"/>
<organism evidence="24 25">
    <name type="scientific">Thermodesulfovibrio aggregans</name>
    <dbReference type="NCBI Taxonomy" id="86166"/>
    <lineage>
        <taxon>Bacteria</taxon>
        <taxon>Pseudomonadati</taxon>
        <taxon>Nitrospirota</taxon>
        <taxon>Thermodesulfovibrionia</taxon>
        <taxon>Thermodesulfovibrionales</taxon>
        <taxon>Thermodesulfovibrionaceae</taxon>
        <taxon>Thermodesulfovibrio</taxon>
    </lineage>
</organism>
<dbReference type="GO" id="GO:0008658">
    <property type="term" value="F:penicillin binding"/>
    <property type="evidence" value="ECO:0007669"/>
    <property type="project" value="InterPro"/>
</dbReference>
<dbReference type="InterPro" id="IPR023346">
    <property type="entry name" value="Lysozyme-like_dom_sf"/>
</dbReference>
<keyword evidence="17" id="KW-0961">Cell wall biogenesis/degradation</keyword>
<evidence type="ECO:0000256" key="16">
    <source>
        <dbReference type="ARBA" id="ARBA00023268"/>
    </source>
</evidence>
<dbReference type="Pfam" id="PF00912">
    <property type="entry name" value="Transgly"/>
    <property type="match status" value="1"/>
</dbReference>
<evidence type="ECO:0000256" key="15">
    <source>
        <dbReference type="ARBA" id="ARBA00023136"/>
    </source>
</evidence>
<comment type="similarity">
    <text evidence="4">In the N-terminal section; belongs to the glycosyltransferase 51 family.</text>
</comment>
<dbReference type="GO" id="GO:0008955">
    <property type="term" value="F:peptidoglycan glycosyltransferase activity"/>
    <property type="evidence" value="ECO:0007669"/>
    <property type="project" value="UniProtKB-EC"/>
</dbReference>
<feature type="transmembrane region" description="Helical" evidence="21">
    <location>
        <begin position="5"/>
        <end position="28"/>
    </location>
</feature>
<dbReference type="GO" id="GO:0005886">
    <property type="term" value="C:plasma membrane"/>
    <property type="evidence" value="ECO:0007669"/>
    <property type="project" value="UniProtKB-SubCell"/>
</dbReference>
<evidence type="ECO:0000256" key="20">
    <source>
        <dbReference type="ARBA" id="ARBA00060592"/>
    </source>
</evidence>
<evidence type="ECO:0000256" key="4">
    <source>
        <dbReference type="ARBA" id="ARBA00007739"/>
    </source>
</evidence>
<dbReference type="InterPro" id="IPR001460">
    <property type="entry name" value="PCN-bd_Tpept"/>
</dbReference>
<dbReference type="Proteomes" id="UP000054976">
    <property type="component" value="Unassembled WGS sequence"/>
</dbReference>
<evidence type="ECO:0000256" key="19">
    <source>
        <dbReference type="ARBA" id="ARBA00049902"/>
    </source>
</evidence>
<keyword evidence="5" id="KW-1003">Cell membrane</keyword>
<keyword evidence="12" id="KW-0133">Cell shape</keyword>
<dbReference type="GO" id="GO:0006508">
    <property type="term" value="P:proteolysis"/>
    <property type="evidence" value="ECO:0007669"/>
    <property type="project" value="UniProtKB-KW"/>
</dbReference>
<dbReference type="InterPro" id="IPR050396">
    <property type="entry name" value="Glycosyltr_51/Transpeptidase"/>
</dbReference>
<dbReference type="EMBL" id="BCNO01000001">
    <property type="protein sequence ID" value="GAQ94475.1"/>
    <property type="molecule type" value="Genomic_DNA"/>
</dbReference>